<dbReference type="EMBL" id="OBEL01000001">
    <property type="protein sequence ID" value="SNZ07690.1"/>
    <property type="molecule type" value="Genomic_DNA"/>
</dbReference>
<organism evidence="1 2">
    <name type="scientific">Cohaesibacter gelatinilyticus</name>
    <dbReference type="NCBI Taxonomy" id="372072"/>
    <lineage>
        <taxon>Bacteria</taxon>
        <taxon>Pseudomonadati</taxon>
        <taxon>Pseudomonadota</taxon>
        <taxon>Alphaproteobacteria</taxon>
        <taxon>Hyphomicrobiales</taxon>
        <taxon>Cohaesibacteraceae</taxon>
    </lineage>
</organism>
<dbReference type="AlphaFoldDB" id="A0A285NE20"/>
<dbReference type="Pfam" id="PF13177">
    <property type="entry name" value="DNA_pol3_delta2"/>
    <property type="match status" value="1"/>
</dbReference>
<dbReference type="NCBIfam" id="NF005677">
    <property type="entry name" value="PRK07471.1"/>
    <property type="match status" value="1"/>
</dbReference>
<dbReference type="GO" id="GO:0006261">
    <property type="term" value="P:DNA-templated DNA replication"/>
    <property type="evidence" value="ECO:0007669"/>
    <property type="project" value="TreeGrafter"/>
</dbReference>
<dbReference type="PANTHER" id="PTHR11669">
    <property type="entry name" value="REPLICATION FACTOR C / DNA POLYMERASE III GAMMA-TAU SUBUNIT"/>
    <property type="match status" value="1"/>
</dbReference>
<evidence type="ECO:0000313" key="2">
    <source>
        <dbReference type="Proteomes" id="UP000219439"/>
    </source>
</evidence>
<gene>
    <name evidence="1" type="ORF">SAMN06265368_1220</name>
</gene>
<dbReference type="SUPFAM" id="SSF52540">
    <property type="entry name" value="P-loop containing nucleoside triphosphate hydrolases"/>
    <property type="match status" value="1"/>
</dbReference>
<keyword evidence="2" id="KW-1185">Reference proteome</keyword>
<dbReference type="PANTHER" id="PTHR11669:SF8">
    <property type="entry name" value="DNA POLYMERASE III SUBUNIT DELTA"/>
    <property type="match status" value="1"/>
</dbReference>
<dbReference type="InterPro" id="IPR027417">
    <property type="entry name" value="P-loop_NTPase"/>
</dbReference>
<dbReference type="Gene3D" id="3.40.50.300">
    <property type="entry name" value="P-loop containing nucleotide triphosphate hydrolases"/>
    <property type="match status" value="1"/>
</dbReference>
<dbReference type="Proteomes" id="UP000219439">
    <property type="component" value="Unassembled WGS sequence"/>
</dbReference>
<name>A0A285NE20_9HYPH</name>
<dbReference type="GO" id="GO:0009360">
    <property type="term" value="C:DNA polymerase III complex"/>
    <property type="evidence" value="ECO:0007669"/>
    <property type="project" value="TreeGrafter"/>
</dbReference>
<dbReference type="OrthoDB" id="9811073at2"/>
<protein>
    <submittedName>
        <fullName evidence="1">DNA polymerase III, delta prime subunit</fullName>
    </submittedName>
</protein>
<dbReference type="InterPro" id="IPR050238">
    <property type="entry name" value="DNA_Rep/Repair_Clamp_Loader"/>
</dbReference>
<dbReference type="RefSeq" id="WP_097152430.1">
    <property type="nucleotide sequence ID" value="NZ_OBEL01000001.1"/>
</dbReference>
<proteinExistence type="predicted"/>
<reference evidence="1 2" key="1">
    <citation type="submission" date="2017-09" db="EMBL/GenBank/DDBJ databases">
        <authorList>
            <person name="Ehlers B."/>
            <person name="Leendertz F.H."/>
        </authorList>
    </citation>
    <scope>NUCLEOTIDE SEQUENCE [LARGE SCALE GENOMIC DNA]</scope>
    <source>
        <strain evidence="1 2">DSM 18289</strain>
    </source>
</reference>
<evidence type="ECO:0000313" key="1">
    <source>
        <dbReference type="EMBL" id="SNZ07690.1"/>
    </source>
</evidence>
<accession>A0A285NE20</accession>
<sequence>MAQPDLETPIFDALDGLAPPHQQQLFFSHQEQEKALLNAWQSGKMHHAWILTGPKGIGKATFAYRAARFIFDSGATGDGFALIQPADLAINPESHTARQVANRAHPNLLSIERPYDPKGKKFRTEITVDEVRKTVRFFGSTAGEDTWRVCIVDPADDLNSNAANALLKILEEPPVKTVFFLISHAPGRLLPTIRSRCRRLHFAPLENPTLSKALTDLEIVSADNVEQMSQICEGSLRKAAELQSEDGMIMVHAFERLLTPPFKPDYESLHHFGDLVAQRGKDQNFAHFSDLVFRYLTRQLHEKRSSEAASSKSLMALADAWERVGETLRETQIFNLDKKQTAINVVRMLAEASRA</sequence>
<dbReference type="NCBIfam" id="NF006586">
    <property type="entry name" value="PRK09112.1"/>
    <property type="match status" value="1"/>
</dbReference>